<dbReference type="FunFam" id="3.40.50.720:FF:000388">
    <property type="entry name" value="Cinnamoyl-CoA reductase-like SNL6"/>
    <property type="match status" value="1"/>
</dbReference>
<reference evidence="5" key="1">
    <citation type="submission" date="2022-03" db="EMBL/GenBank/DDBJ databases">
        <title>A functionally conserved STORR gene fusion in Papaver species that diverged 16.8 million years ago.</title>
        <authorList>
            <person name="Catania T."/>
        </authorList>
    </citation>
    <scope>NUCLEOTIDE SEQUENCE</scope>
    <source>
        <strain evidence="5">S-191538</strain>
    </source>
</reference>
<accession>A0AA41VWR4</accession>
<dbReference type="Proteomes" id="UP001177140">
    <property type="component" value="Unassembled WGS sequence"/>
</dbReference>
<gene>
    <name evidence="5" type="ORF">MKW94_026252</name>
</gene>
<comment type="similarity">
    <text evidence="2">Belongs to the 3-beta-HSD family.</text>
</comment>
<feature type="domain" description="3-beta hydroxysteroid dehydrogenase/isomerase" evidence="4">
    <location>
        <begin position="70"/>
        <end position="203"/>
    </location>
</feature>
<dbReference type="Gene3D" id="3.40.50.720">
    <property type="entry name" value="NAD(P)-binding Rossmann-like Domain"/>
    <property type="match status" value="1"/>
</dbReference>
<evidence type="ECO:0000256" key="1">
    <source>
        <dbReference type="ARBA" id="ARBA00023002"/>
    </source>
</evidence>
<organism evidence="5 6">
    <name type="scientific">Papaver nudicaule</name>
    <name type="common">Iceland poppy</name>
    <dbReference type="NCBI Taxonomy" id="74823"/>
    <lineage>
        <taxon>Eukaryota</taxon>
        <taxon>Viridiplantae</taxon>
        <taxon>Streptophyta</taxon>
        <taxon>Embryophyta</taxon>
        <taxon>Tracheophyta</taxon>
        <taxon>Spermatophyta</taxon>
        <taxon>Magnoliopsida</taxon>
        <taxon>Ranunculales</taxon>
        <taxon>Papaveraceae</taxon>
        <taxon>Papaveroideae</taxon>
        <taxon>Papaver</taxon>
    </lineage>
</organism>
<dbReference type="InterPro" id="IPR002225">
    <property type="entry name" value="3Beta_OHSteriod_DH/Estase"/>
</dbReference>
<dbReference type="GO" id="GO:0006694">
    <property type="term" value="P:steroid biosynthetic process"/>
    <property type="evidence" value="ECO:0007669"/>
    <property type="project" value="InterPro"/>
</dbReference>
<keyword evidence="1 2" id="KW-0560">Oxidoreductase</keyword>
<evidence type="ECO:0000256" key="3">
    <source>
        <dbReference type="SAM" id="MobiDB-lite"/>
    </source>
</evidence>
<name>A0AA41VWR4_PAPNU</name>
<dbReference type="PANTHER" id="PTHR10366:SF483">
    <property type="entry name" value="CINNAMOYL COA REDUCTASE-LIKE PROTEIN"/>
    <property type="match status" value="1"/>
</dbReference>
<proteinExistence type="inferred from homology"/>
<feature type="compositionally biased region" description="Low complexity" evidence="3">
    <location>
        <begin position="26"/>
        <end position="38"/>
    </location>
</feature>
<dbReference type="InterPro" id="IPR036291">
    <property type="entry name" value="NAD(P)-bd_dom_sf"/>
</dbReference>
<evidence type="ECO:0000313" key="5">
    <source>
        <dbReference type="EMBL" id="MCL7048939.1"/>
    </source>
</evidence>
<feature type="region of interest" description="Disordered" evidence="3">
    <location>
        <begin position="26"/>
        <end position="46"/>
    </location>
</feature>
<dbReference type="AlphaFoldDB" id="A0AA41VWR4"/>
<keyword evidence="6" id="KW-1185">Reference proteome</keyword>
<dbReference type="InterPro" id="IPR050425">
    <property type="entry name" value="NAD(P)_dehydrat-like"/>
</dbReference>
<protein>
    <recommendedName>
        <fullName evidence="4">3-beta hydroxysteroid dehydrogenase/isomerase domain-containing protein</fullName>
    </recommendedName>
</protein>
<evidence type="ECO:0000256" key="2">
    <source>
        <dbReference type="RuleBase" id="RU004475"/>
    </source>
</evidence>
<evidence type="ECO:0000259" key="4">
    <source>
        <dbReference type="Pfam" id="PF01073"/>
    </source>
</evidence>
<dbReference type="PANTHER" id="PTHR10366">
    <property type="entry name" value="NAD DEPENDENT EPIMERASE/DEHYDRATASE"/>
    <property type="match status" value="1"/>
</dbReference>
<evidence type="ECO:0000313" key="6">
    <source>
        <dbReference type="Proteomes" id="UP001177140"/>
    </source>
</evidence>
<dbReference type="Pfam" id="PF01073">
    <property type="entry name" value="3Beta_HSD"/>
    <property type="match status" value="1"/>
</dbReference>
<sequence length="381" mass="42703">MGIMGTSEILKADLEEFRRLLLQGCTTSTTTKNNPPTSQEVEKLPSREIRDMRRDELLDDHEVDEKLVCVTSGISFLGLAIVNQLLDYGYTVRILIENQDDLEKLREMEEFDEIRNSDSNSNASRVRNWGVVMAKLNEVESLCDAFQGCRGVFHTSAFADPAGISGYSKSMADLEVKASQNVMEACSKTASVRKCVFTSSLLACVWRDNNLNELPQLLDHSCWSDESVCREKKLWLALGKTLAEKAAWKKAEYSDVKLATICPGFITGPELCRRNPTSSIAYLKGAQEMYAEGTLASSDVSKVAEAHVRVYEAMNKTGGRGRYICFDHVIDSEEEVVKLTTQMGIPANRITSNARNNDSVSRFRLSNWKLSRLMSRRSRCC</sequence>
<dbReference type="EMBL" id="JAJJMA010310113">
    <property type="protein sequence ID" value="MCL7048939.1"/>
    <property type="molecule type" value="Genomic_DNA"/>
</dbReference>
<dbReference type="GO" id="GO:0016616">
    <property type="term" value="F:oxidoreductase activity, acting on the CH-OH group of donors, NAD or NADP as acceptor"/>
    <property type="evidence" value="ECO:0007669"/>
    <property type="project" value="InterPro"/>
</dbReference>
<comment type="caution">
    <text evidence="5">The sequence shown here is derived from an EMBL/GenBank/DDBJ whole genome shotgun (WGS) entry which is preliminary data.</text>
</comment>
<dbReference type="SUPFAM" id="SSF51735">
    <property type="entry name" value="NAD(P)-binding Rossmann-fold domains"/>
    <property type="match status" value="1"/>
</dbReference>